<dbReference type="eggNOG" id="COG5314">
    <property type="taxonomic scope" value="Bacteria"/>
</dbReference>
<sequence>MSTRVRRIVSVLLGGMLVLPVCADAGGGLTGGATLPEQIVQEATLIQSKISGAERLVEQIQQYENMVQNMVTLPQTLMNQVLQPVDQLYGLVSQAQALTTNAINISQQFQNLNAGFNPQITAEYSSQYESISQGLNNALNTLIQTAGLNPDDFANQAQAQQAIANAMANPNSRNALLQGAVAVGQQTTASLTQLYNLTRAEAQTEADWRKAQLEHTTHQDELNQTGSQMLFGSNPLDERITTHGGTLNATSNALTASVN</sequence>
<name>A0A059ZS86_ACICK</name>
<evidence type="ECO:0000256" key="1">
    <source>
        <dbReference type="SAM" id="SignalP"/>
    </source>
</evidence>
<evidence type="ECO:0000313" key="2">
    <source>
        <dbReference type="EMBL" id="AIA55709.1"/>
    </source>
</evidence>
<evidence type="ECO:0000313" key="3">
    <source>
        <dbReference type="Proteomes" id="UP000005522"/>
    </source>
</evidence>
<keyword evidence="1" id="KW-0732">Signal</keyword>
<dbReference type="KEGG" id="acz:Acaty_c1850"/>
<dbReference type="RefSeq" id="WP_038472088.1">
    <property type="nucleotide sequence ID" value="NZ_CP005986.1"/>
</dbReference>
<dbReference type="AlphaFoldDB" id="A0A059ZS86"/>
<organism evidence="2 3">
    <name type="scientific">Acidithiobacillus caldus (strain ATCC 51756 / DSM 8584 / KU)</name>
    <dbReference type="NCBI Taxonomy" id="637389"/>
    <lineage>
        <taxon>Bacteria</taxon>
        <taxon>Pseudomonadati</taxon>
        <taxon>Pseudomonadota</taxon>
        <taxon>Acidithiobacillia</taxon>
        <taxon>Acidithiobacillales</taxon>
        <taxon>Acidithiobacillaceae</taxon>
        <taxon>Acidithiobacillus</taxon>
    </lineage>
</organism>
<reference evidence="2 3" key="1">
    <citation type="journal article" date="2009" name="J. Bacteriol.">
        <title>Draft genome sequence of the extremely acidophilic bacterium Acidithiobacillus caldus ATCC 51756 reveals metabolic versatility in the genus Acidithiobacillus.</title>
        <authorList>
            <person name="Valdes J."/>
            <person name="Quatrini R."/>
            <person name="Hallberg K."/>
            <person name="Dopson M."/>
            <person name="Valenzuela P.D."/>
            <person name="Holmes D.S."/>
        </authorList>
    </citation>
    <scope>NUCLEOTIDE SEQUENCE [LARGE SCALE GENOMIC DNA]</scope>
    <source>
        <strain evidence="3">ATCC 51756 / DSM 8584 / KU</strain>
    </source>
</reference>
<protein>
    <submittedName>
        <fullName evidence="2">Conjugative transfer protein TrbJ</fullName>
    </submittedName>
</protein>
<accession>A0A059ZS86</accession>
<feature type="signal peptide" evidence="1">
    <location>
        <begin position="1"/>
        <end position="23"/>
    </location>
</feature>
<gene>
    <name evidence="2" type="ORF">Acaty_c1850</name>
</gene>
<dbReference type="EMBL" id="CP005986">
    <property type="protein sequence ID" value="AIA55709.1"/>
    <property type="molecule type" value="Genomic_DNA"/>
</dbReference>
<dbReference type="HOGENOM" id="CLU_1072098_0_0_6"/>
<dbReference type="Proteomes" id="UP000005522">
    <property type="component" value="Chromosome"/>
</dbReference>
<proteinExistence type="predicted"/>
<feature type="chain" id="PRO_5001582037" evidence="1">
    <location>
        <begin position="24"/>
        <end position="259"/>
    </location>
</feature>